<dbReference type="PROSITE" id="PS00444">
    <property type="entry name" value="POLYPRENYL_SYNTHASE_2"/>
    <property type="match status" value="1"/>
</dbReference>
<dbReference type="GO" id="GO:0006744">
    <property type="term" value="P:ubiquinone biosynthetic process"/>
    <property type="evidence" value="ECO:0007669"/>
    <property type="project" value="TreeGrafter"/>
</dbReference>
<accession>G0QWQ4</accession>
<dbReference type="Proteomes" id="UP000008983">
    <property type="component" value="Unassembled WGS sequence"/>
</dbReference>
<evidence type="ECO:0000313" key="8">
    <source>
        <dbReference type="EMBL" id="EGR30354.1"/>
    </source>
</evidence>
<keyword evidence="4" id="KW-0479">Metal-binding</keyword>
<evidence type="ECO:0000256" key="4">
    <source>
        <dbReference type="ARBA" id="ARBA00022723"/>
    </source>
</evidence>
<dbReference type="STRING" id="857967.G0QWQ4"/>
<organism evidence="8 9">
    <name type="scientific">Ichthyophthirius multifiliis</name>
    <name type="common">White spot disease agent</name>
    <name type="synonym">Ich</name>
    <dbReference type="NCBI Taxonomy" id="5932"/>
    <lineage>
        <taxon>Eukaryota</taxon>
        <taxon>Sar</taxon>
        <taxon>Alveolata</taxon>
        <taxon>Ciliophora</taxon>
        <taxon>Intramacronucleata</taxon>
        <taxon>Oligohymenophorea</taxon>
        <taxon>Hymenostomatida</taxon>
        <taxon>Ophryoglenina</taxon>
        <taxon>Ichthyophthirius</taxon>
    </lineage>
</organism>
<dbReference type="EMBL" id="GL984008">
    <property type="protein sequence ID" value="EGR30354.1"/>
    <property type="molecule type" value="Genomic_DNA"/>
</dbReference>
<evidence type="ECO:0000313" key="9">
    <source>
        <dbReference type="Proteomes" id="UP000008983"/>
    </source>
</evidence>
<dbReference type="EC" id="2.5.1.30" evidence="8"/>
<dbReference type="PROSITE" id="PS00723">
    <property type="entry name" value="POLYPRENYL_SYNTHASE_1"/>
    <property type="match status" value="1"/>
</dbReference>
<dbReference type="OMA" id="REITHYY"/>
<dbReference type="RefSeq" id="XP_004031941.1">
    <property type="nucleotide sequence ID" value="XM_004031893.1"/>
</dbReference>
<sequence length="250" mass="28565">MNELLNHGFTSNAIKSDQEEINEIACHYYQEKGKLVRPTLNLLNIHVSSLVHDDIIDNAYTRRGQQTTHVKYGYRQAAFSGDYIIGRSGQQIIKFNDLRMYQIYSSIMENLVNGEMQQAGIKKKKKNFQNQMDQILKNYLLKTYYKTASLMAYSAQGVGILFNQEQQNQEQLFKFAQHLGISFQLADDMLDFTSDSVSLGKAALADLKEGNVTGPILFAIQEIKNTDEGKKVIDLIQKNPQKMSQEQIEH</sequence>
<dbReference type="CDD" id="cd00685">
    <property type="entry name" value="Trans_IPPS_HT"/>
    <property type="match status" value="1"/>
</dbReference>
<dbReference type="PANTHER" id="PTHR12001">
    <property type="entry name" value="GERANYLGERANYL PYROPHOSPHATE SYNTHASE"/>
    <property type="match status" value="1"/>
</dbReference>
<evidence type="ECO:0000256" key="5">
    <source>
        <dbReference type="ARBA" id="ARBA00022842"/>
    </source>
</evidence>
<dbReference type="SUPFAM" id="SSF48576">
    <property type="entry name" value="Terpenoid synthases"/>
    <property type="match status" value="1"/>
</dbReference>
<dbReference type="InParanoid" id="G0QWQ4"/>
<dbReference type="Gene3D" id="1.10.600.10">
    <property type="entry name" value="Farnesyl Diphosphate Synthase"/>
    <property type="match status" value="1"/>
</dbReference>
<dbReference type="InterPro" id="IPR000092">
    <property type="entry name" value="Polyprenyl_synt"/>
</dbReference>
<keyword evidence="9" id="KW-1185">Reference proteome</keyword>
<name>G0QWQ4_ICHMU</name>
<keyword evidence="3 7" id="KW-0808">Transferase</keyword>
<reference evidence="8 9" key="1">
    <citation type="submission" date="2011-07" db="EMBL/GenBank/DDBJ databases">
        <authorList>
            <person name="Coyne R."/>
            <person name="Brami D."/>
            <person name="Johnson J."/>
            <person name="Hostetler J."/>
            <person name="Hannick L."/>
            <person name="Clark T."/>
            <person name="Cassidy-Hanley D."/>
            <person name="Inman J."/>
        </authorList>
    </citation>
    <scope>NUCLEOTIDE SEQUENCE [LARGE SCALE GENOMIC DNA]</scope>
    <source>
        <strain evidence="8 9">G5</strain>
    </source>
</reference>
<evidence type="ECO:0000256" key="6">
    <source>
        <dbReference type="ARBA" id="ARBA00023229"/>
    </source>
</evidence>
<keyword evidence="6" id="KW-0414">Isoprene biosynthesis</keyword>
<dbReference type="PANTHER" id="PTHR12001:SF69">
    <property type="entry name" value="ALL TRANS-POLYPRENYL-DIPHOSPHATE SYNTHASE PDSS1"/>
    <property type="match status" value="1"/>
</dbReference>
<dbReference type="InterPro" id="IPR033749">
    <property type="entry name" value="Polyprenyl_synt_CS"/>
</dbReference>
<evidence type="ECO:0000256" key="3">
    <source>
        <dbReference type="ARBA" id="ARBA00022679"/>
    </source>
</evidence>
<comment type="similarity">
    <text evidence="2 7">Belongs to the FPP/GGPP synthase family.</text>
</comment>
<comment type="cofactor">
    <cofactor evidence="1">
        <name>Mg(2+)</name>
        <dbReference type="ChEBI" id="CHEBI:18420"/>
    </cofactor>
</comment>
<gene>
    <name evidence="8" type="ORF">IMG5_134220</name>
</gene>
<dbReference type="eggNOG" id="KOG0776">
    <property type="taxonomic scope" value="Eukaryota"/>
</dbReference>
<dbReference type="Pfam" id="PF00348">
    <property type="entry name" value="polyprenyl_synt"/>
    <property type="match status" value="1"/>
</dbReference>
<dbReference type="AlphaFoldDB" id="G0QWQ4"/>
<dbReference type="GO" id="GO:0000010">
    <property type="term" value="F:heptaprenyl diphosphate synthase activity"/>
    <property type="evidence" value="ECO:0007669"/>
    <property type="project" value="UniProtKB-EC"/>
</dbReference>
<dbReference type="OrthoDB" id="9927103at2759"/>
<proteinExistence type="inferred from homology"/>
<protein>
    <submittedName>
        <fullName evidence="8">Polyprenyl synthetase, putative</fullName>
        <ecNumber evidence="8">2.5.1.30</ecNumber>
    </submittedName>
</protein>
<dbReference type="GO" id="GO:1990234">
    <property type="term" value="C:transferase complex"/>
    <property type="evidence" value="ECO:0007669"/>
    <property type="project" value="TreeGrafter"/>
</dbReference>
<feature type="non-terminal residue" evidence="8">
    <location>
        <position position="250"/>
    </location>
</feature>
<dbReference type="GO" id="GO:0046872">
    <property type="term" value="F:metal ion binding"/>
    <property type="evidence" value="ECO:0007669"/>
    <property type="project" value="UniProtKB-KW"/>
</dbReference>
<keyword evidence="5" id="KW-0460">Magnesium</keyword>
<dbReference type="GO" id="GO:0008299">
    <property type="term" value="P:isoprenoid biosynthetic process"/>
    <property type="evidence" value="ECO:0007669"/>
    <property type="project" value="UniProtKB-KW"/>
</dbReference>
<evidence type="ECO:0000256" key="2">
    <source>
        <dbReference type="ARBA" id="ARBA00006706"/>
    </source>
</evidence>
<dbReference type="InterPro" id="IPR008949">
    <property type="entry name" value="Isoprenoid_synthase_dom_sf"/>
</dbReference>
<evidence type="ECO:0000256" key="1">
    <source>
        <dbReference type="ARBA" id="ARBA00001946"/>
    </source>
</evidence>
<evidence type="ECO:0000256" key="7">
    <source>
        <dbReference type="RuleBase" id="RU004466"/>
    </source>
</evidence>
<dbReference type="GeneID" id="14906464"/>